<dbReference type="Proteomes" id="UP001224775">
    <property type="component" value="Unassembled WGS sequence"/>
</dbReference>
<organism evidence="1 2">
    <name type="scientific">Skeletonema marinoi</name>
    <dbReference type="NCBI Taxonomy" id="267567"/>
    <lineage>
        <taxon>Eukaryota</taxon>
        <taxon>Sar</taxon>
        <taxon>Stramenopiles</taxon>
        <taxon>Ochrophyta</taxon>
        <taxon>Bacillariophyta</taxon>
        <taxon>Coscinodiscophyceae</taxon>
        <taxon>Thalassiosirophycidae</taxon>
        <taxon>Thalassiosirales</taxon>
        <taxon>Skeletonemataceae</taxon>
        <taxon>Skeletonema</taxon>
        <taxon>Skeletonema marinoi-dohrnii complex</taxon>
    </lineage>
</organism>
<dbReference type="InterPro" id="IPR018788">
    <property type="entry name" value="Proteasome_assmbl_chp_3"/>
</dbReference>
<sequence length="190" mass="19984">MSAVDPANYSYQPSSSSLPTSLIHTITLGDEEVETNLILQLFSDRIFISITQLSGKVGSLLLCNVEESIVDNSTTYNVRTLLGTGVSSRGGGGGGEREVSMREVLVRRLAERIVIHTRKMAGVSETTILGGAEDGTGPIAPLLVGVGLKPGGSNLSVESFNVLVDAAMELYQDGWKMSHAGGMVGMEGPD</sequence>
<evidence type="ECO:0000313" key="2">
    <source>
        <dbReference type="Proteomes" id="UP001224775"/>
    </source>
</evidence>
<dbReference type="GO" id="GO:0043248">
    <property type="term" value="P:proteasome assembly"/>
    <property type="evidence" value="ECO:0007669"/>
    <property type="project" value="InterPro"/>
</dbReference>
<dbReference type="PANTHER" id="PTHR31051:SF1">
    <property type="entry name" value="PROTEASOME ASSEMBLY CHAPERONE 3"/>
    <property type="match status" value="1"/>
</dbReference>
<gene>
    <name evidence="1" type="ORF">QTG54_007335</name>
</gene>
<reference evidence="1" key="1">
    <citation type="submission" date="2023-06" db="EMBL/GenBank/DDBJ databases">
        <title>Survivors Of The Sea: Transcriptome response of Skeletonema marinoi to long-term dormancy.</title>
        <authorList>
            <person name="Pinder M.I.M."/>
            <person name="Kourtchenko O."/>
            <person name="Robertson E.K."/>
            <person name="Larsson T."/>
            <person name="Maumus F."/>
            <person name="Osuna-Cruz C.M."/>
            <person name="Vancaester E."/>
            <person name="Stenow R."/>
            <person name="Vandepoele K."/>
            <person name="Ploug H."/>
            <person name="Bruchert V."/>
            <person name="Godhe A."/>
            <person name="Topel M."/>
        </authorList>
    </citation>
    <scope>NUCLEOTIDE SEQUENCE</scope>
    <source>
        <strain evidence="1">R05AC</strain>
    </source>
</reference>
<evidence type="ECO:0008006" key="3">
    <source>
        <dbReference type="Google" id="ProtNLM"/>
    </source>
</evidence>
<proteinExistence type="predicted"/>
<dbReference type="PANTHER" id="PTHR31051">
    <property type="entry name" value="PROTEASOME ASSEMBLY CHAPERONE 3"/>
    <property type="match status" value="1"/>
</dbReference>
<name>A0AAD9DBZ2_9STRA</name>
<accession>A0AAD9DBZ2</accession>
<comment type="caution">
    <text evidence="1">The sequence shown here is derived from an EMBL/GenBank/DDBJ whole genome shotgun (WGS) entry which is preliminary data.</text>
</comment>
<dbReference type="AlphaFoldDB" id="A0AAD9DBZ2"/>
<protein>
    <recommendedName>
        <fullName evidence="3">Proteasome assembly chaperone 3</fullName>
    </recommendedName>
</protein>
<keyword evidence="2" id="KW-1185">Reference proteome</keyword>
<evidence type="ECO:0000313" key="1">
    <source>
        <dbReference type="EMBL" id="KAK1741762.1"/>
    </source>
</evidence>
<dbReference type="Gene3D" id="3.30.230.90">
    <property type="match status" value="1"/>
</dbReference>
<dbReference type="EMBL" id="JATAAI010000012">
    <property type="protein sequence ID" value="KAK1741762.1"/>
    <property type="molecule type" value="Genomic_DNA"/>
</dbReference>
<dbReference type="InterPro" id="IPR053720">
    <property type="entry name" value="Psm_Assembly_Chaperone"/>
</dbReference>